<dbReference type="EMBL" id="UINC01229026">
    <property type="protein sequence ID" value="SVE60580.1"/>
    <property type="molecule type" value="Genomic_DNA"/>
</dbReference>
<dbReference type="AlphaFoldDB" id="A0A383EWC7"/>
<feature type="non-terminal residue" evidence="1">
    <location>
        <position position="1"/>
    </location>
</feature>
<evidence type="ECO:0000313" key="1">
    <source>
        <dbReference type="EMBL" id="SVE60580.1"/>
    </source>
</evidence>
<sequence>KEDYGRFWRQDLITSSLFAIPEQEIVETFALFAILKQVEVPTRIIPFRIKDSDSYVKKKATLKVSGEAYIFGLLDCVGELGRIIHDSQNRTEFVVQIFKQMEELYVELERFREFPNRKDPKIKIKNYANLKYRIDQCGGQVVKSRELLGKLGTRIPKHGPYG</sequence>
<dbReference type="GO" id="GO:0043565">
    <property type="term" value="F:sequence-specific DNA binding"/>
    <property type="evidence" value="ECO:0007669"/>
    <property type="project" value="InterPro"/>
</dbReference>
<dbReference type="SUPFAM" id="SSF74784">
    <property type="entry name" value="Translin"/>
    <property type="match status" value="1"/>
</dbReference>
<organism evidence="1">
    <name type="scientific">marine metagenome</name>
    <dbReference type="NCBI Taxonomy" id="408172"/>
    <lineage>
        <taxon>unclassified sequences</taxon>
        <taxon>metagenomes</taxon>
        <taxon>ecological metagenomes</taxon>
    </lineage>
</organism>
<evidence type="ECO:0008006" key="2">
    <source>
        <dbReference type="Google" id="ProtNLM"/>
    </source>
</evidence>
<proteinExistence type="predicted"/>
<dbReference type="InterPro" id="IPR036081">
    <property type="entry name" value="Translin_sf"/>
</dbReference>
<dbReference type="Gene3D" id="1.20.58.2140">
    <property type="match status" value="1"/>
</dbReference>
<reference evidence="1" key="1">
    <citation type="submission" date="2018-05" db="EMBL/GenBank/DDBJ databases">
        <authorList>
            <person name="Lanie J.A."/>
            <person name="Ng W.-L."/>
            <person name="Kazmierczak K.M."/>
            <person name="Andrzejewski T.M."/>
            <person name="Davidsen T.M."/>
            <person name="Wayne K.J."/>
            <person name="Tettelin H."/>
            <person name="Glass J.I."/>
            <person name="Rusch D."/>
            <person name="Podicherti R."/>
            <person name="Tsui H.-C.T."/>
            <person name="Winkler M.E."/>
        </authorList>
    </citation>
    <scope>NUCLEOTIDE SEQUENCE</scope>
</reference>
<accession>A0A383EWC7</accession>
<protein>
    <recommendedName>
        <fullName evidence="2">Translin</fullName>
    </recommendedName>
</protein>
<gene>
    <name evidence="1" type="ORF">METZ01_LOCUS513434</name>
</gene>
<name>A0A383EWC7_9ZZZZ</name>